<keyword evidence="1" id="KW-0805">Transcription regulation</keyword>
<evidence type="ECO:0000313" key="5">
    <source>
        <dbReference type="EMBL" id="MEO1769698.1"/>
    </source>
</evidence>
<reference evidence="5 6" key="2">
    <citation type="submission" date="2024-02" db="EMBL/GenBank/DDBJ databases">
        <title>The Genome Sequence of Enterococcus sp. DIV0159.</title>
        <authorList>
            <person name="Earl A."/>
            <person name="Manson A."/>
            <person name="Gilmore M."/>
            <person name="Sanders J."/>
            <person name="Shea T."/>
            <person name="Howe W."/>
            <person name="Livny J."/>
            <person name="Cuomo C."/>
            <person name="Neafsey D."/>
            <person name="Birren B."/>
        </authorList>
    </citation>
    <scope>NUCLEOTIDE SEQUENCE [LARGE SCALE GENOMIC DNA]</scope>
    <source>
        <strain evidence="5 6">665A</strain>
    </source>
</reference>
<keyword evidence="2" id="KW-0238">DNA-binding</keyword>
<evidence type="ECO:0000259" key="4">
    <source>
        <dbReference type="PROSITE" id="PS50043"/>
    </source>
</evidence>
<dbReference type="PANTHER" id="PTHR44688">
    <property type="entry name" value="DNA-BINDING TRANSCRIPTIONAL ACTIVATOR DEVR_DOSR"/>
    <property type="match status" value="1"/>
</dbReference>
<dbReference type="Gene3D" id="1.10.10.10">
    <property type="entry name" value="Winged helix-like DNA-binding domain superfamily/Winged helix DNA-binding domain"/>
    <property type="match status" value="1"/>
</dbReference>
<dbReference type="PANTHER" id="PTHR44688:SF16">
    <property type="entry name" value="DNA-BINDING TRANSCRIPTIONAL ACTIVATOR DEVR_DOSR"/>
    <property type="match status" value="1"/>
</dbReference>
<evidence type="ECO:0000256" key="1">
    <source>
        <dbReference type="ARBA" id="ARBA00023015"/>
    </source>
</evidence>
<dbReference type="SUPFAM" id="SSF52540">
    <property type="entry name" value="P-loop containing nucleoside triphosphate hydrolases"/>
    <property type="match status" value="1"/>
</dbReference>
<proteinExistence type="predicted"/>
<dbReference type="SMART" id="SM00421">
    <property type="entry name" value="HTH_LUXR"/>
    <property type="match status" value="1"/>
</dbReference>
<dbReference type="Pfam" id="PF25873">
    <property type="entry name" value="WHD_MalT"/>
    <property type="match status" value="1"/>
</dbReference>
<reference evidence="5 6" key="1">
    <citation type="submission" date="2021-03" db="EMBL/GenBank/DDBJ databases">
        <authorList>
            <person name="Gilmore M.S."/>
            <person name="Schwartzman J."/>
            <person name="Van Tyne D."/>
            <person name="Martin M."/>
            <person name="Earl A.M."/>
            <person name="Manson A.L."/>
            <person name="Straub T."/>
            <person name="Salamzade R."/>
            <person name="Saavedra J."/>
            <person name="Lebreton F."/>
            <person name="Prichula J."/>
            <person name="Schaufler K."/>
            <person name="Gaca A."/>
            <person name="Sgardioli B."/>
            <person name="Wagenaar J."/>
            <person name="Strong T."/>
        </authorList>
    </citation>
    <scope>NUCLEOTIDE SEQUENCE [LARGE SCALE GENOMIC DNA]</scope>
    <source>
        <strain evidence="5 6">665A</strain>
    </source>
</reference>
<protein>
    <submittedName>
        <fullName evidence="5">LuxR family transcriptional regulator, maltose regulon positive regulatory protein</fullName>
    </submittedName>
</protein>
<dbReference type="InterPro" id="IPR011990">
    <property type="entry name" value="TPR-like_helical_dom_sf"/>
</dbReference>
<dbReference type="InterPro" id="IPR036388">
    <property type="entry name" value="WH-like_DNA-bd_sf"/>
</dbReference>
<dbReference type="PRINTS" id="PR00038">
    <property type="entry name" value="HTHLUXR"/>
</dbReference>
<dbReference type="EMBL" id="JAFREL020000001">
    <property type="protein sequence ID" value="MEO1769698.1"/>
    <property type="molecule type" value="Genomic_DNA"/>
</dbReference>
<dbReference type="Gene3D" id="1.25.40.10">
    <property type="entry name" value="Tetratricopeptide repeat domain"/>
    <property type="match status" value="1"/>
</dbReference>
<dbReference type="SUPFAM" id="SSF46894">
    <property type="entry name" value="C-terminal effector domain of the bipartite response regulators"/>
    <property type="match status" value="1"/>
</dbReference>
<dbReference type="SUPFAM" id="SSF48452">
    <property type="entry name" value="TPR-like"/>
    <property type="match status" value="1"/>
</dbReference>
<dbReference type="CDD" id="cd06170">
    <property type="entry name" value="LuxR_C_like"/>
    <property type="match status" value="1"/>
</dbReference>
<dbReference type="Pfam" id="PF00196">
    <property type="entry name" value="GerE"/>
    <property type="match status" value="1"/>
</dbReference>
<evidence type="ECO:0000256" key="3">
    <source>
        <dbReference type="ARBA" id="ARBA00023163"/>
    </source>
</evidence>
<sequence length="852" mass="99147">MGILVSSRMIPPKLKSNRIPRKQLVKKIQAGFNKKVTVLEAGAGHGKTLALRQSMEALPSQKWCWLNLAEDSNQLTLFWSYVLESLSDFLGNEKEVAFDNFQRSLQEGNLTSFGVFLLEILPKKDIYLVLDDFHHITDTKLIASIDSFVAAMPDYLHLLLVTRYKPAIYLGQLLIENELQYIQESDFLITPTEAKSVMLEVGCGNLSTEIQDQLISKAQGWLGGLQLLLLSGDFSRTVGADTSEKKIVFDYLAKEILDKLPKIEQNYLIHTSYYPFVFPELSCKLFPEINYEEMLEKLQKQHLMINRLENKEASYVYHPLLRDVLIEAFIKQEAAEIVIQKKQAAEVFLQQGYFDEGLSLLFELEDYQQIMTLLLERPQNLRTSFYIQQVPDDAAVANIDFAFQKIFYYYTILNYEKLEQLICALEAAFPALQEAHVFNGLLALLGVEFIEVEDIRLSPVFLHSLPLNDVSKAFLFLQNALFFYYKNEFQEAILFVEESLSLNRKGKNPFINYFCETFLAQIYEEIGDFQQGLVLLERTYAKIEHMSADARVMRNYHLSFNLTIAGIYLKKMELTSAEKALQEIAQQQHPHIRASYLYNYAELHYLKGEEEEALAAVQQLELTDYYQSLRIKAGLCRYMLKSHQLSIGKQEQYLEDYAQMNQLSISNRLFYGMLLLARNKRSKALEMVDQVLEISRRERIYYRIIGADLLKIDILLQMENCEERIFQDLYHEAIHYGKENKILCEFFLYKKELMILFNRFGHRICENFEPDELLFHEKINRLICPEEKTFLSKRELEVLRELTKGLTNKEISAQLFISMATTKTHILNIYRKLGVSSRVMAVEKARHLKLLE</sequence>
<dbReference type="Proteomes" id="UP000664357">
    <property type="component" value="Unassembled WGS sequence"/>
</dbReference>
<dbReference type="RefSeq" id="WP_347298821.1">
    <property type="nucleotide sequence ID" value="NZ_JAFREL020000001.1"/>
</dbReference>
<keyword evidence="3" id="KW-0804">Transcription</keyword>
<name>A0ABV0EQ42_9ENTE</name>
<dbReference type="InterPro" id="IPR016032">
    <property type="entry name" value="Sig_transdc_resp-reg_C-effctor"/>
</dbReference>
<comment type="caution">
    <text evidence="5">The sequence shown here is derived from an EMBL/GenBank/DDBJ whole genome shotgun (WGS) entry which is preliminary data.</text>
</comment>
<gene>
    <name evidence="5" type="ORF">JZO67_001649</name>
</gene>
<evidence type="ECO:0000313" key="6">
    <source>
        <dbReference type="Proteomes" id="UP000664357"/>
    </source>
</evidence>
<keyword evidence="6" id="KW-1185">Reference proteome</keyword>
<evidence type="ECO:0000256" key="2">
    <source>
        <dbReference type="ARBA" id="ARBA00023125"/>
    </source>
</evidence>
<feature type="domain" description="HTH luxR-type" evidence="4">
    <location>
        <begin position="784"/>
        <end position="849"/>
    </location>
</feature>
<organism evidence="5 6">
    <name type="scientific">Candidatus Enterococcus ferrettii</name>
    <dbReference type="NCBI Taxonomy" id="2815324"/>
    <lineage>
        <taxon>Bacteria</taxon>
        <taxon>Bacillati</taxon>
        <taxon>Bacillota</taxon>
        <taxon>Bacilli</taxon>
        <taxon>Lactobacillales</taxon>
        <taxon>Enterococcaceae</taxon>
        <taxon>Enterococcus</taxon>
    </lineage>
</organism>
<dbReference type="InterPro" id="IPR059106">
    <property type="entry name" value="WHD_MalT"/>
</dbReference>
<dbReference type="InterPro" id="IPR027417">
    <property type="entry name" value="P-loop_NTPase"/>
</dbReference>
<dbReference type="InterPro" id="IPR000792">
    <property type="entry name" value="Tscrpt_reg_LuxR_C"/>
</dbReference>
<dbReference type="PROSITE" id="PS50043">
    <property type="entry name" value="HTH_LUXR_2"/>
    <property type="match status" value="1"/>
</dbReference>
<accession>A0ABV0EQ42</accession>